<comment type="pathway">
    <text evidence="3">Cofactor biosynthesis; thiamine diphosphate biosynthesis; 4-methyl-5-(2-phosphoethyl)-thiazole from 5-(2-hydroxyethyl)-4-methylthiazole: step 1/1.</text>
</comment>
<name>A0A830I007_9CHLO</name>
<dbReference type="Gene3D" id="3.40.1190.20">
    <property type="match status" value="1"/>
</dbReference>
<keyword evidence="5" id="KW-0808">Transferase</keyword>
<keyword evidence="11" id="KW-0784">Thiamine biosynthesis</keyword>
<dbReference type="AlphaFoldDB" id="A0A830I007"/>
<dbReference type="UniPathway" id="UPA00060">
    <property type="reaction ID" value="UER00139"/>
</dbReference>
<dbReference type="Pfam" id="PF02110">
    <property type="entry name" value="HK"/>
    <property type="match status" value="1"/>
</dbReference>
<dbReference type="GO" id="GO:0009228">
    <property type="term" value="P:thiamine biosynthetic process"/>
    <property type="evidence" value="ECO:0007669"/>
    <property type="project" value="UniProtKB-KW"/>
</dbReference>
<dbReference type="GO" id="GO:0000287">
    <property type="term" value="F:magnesium ion binding"/>
    <property type="evidence" value="ECO:0007669"/>
    <property type="project" value="InterPro"/>
</dbReference>
<feature type="region of interest" description="Disordered" evidence="12">
    <location>
        <begin position="91"/>
        <end position="116"/>
    </location>
</feature>
<dbReference type="GO" id="GO:0009229">
    <property type="term" value="P:thiamine diphosphate biosynthetic process"/>
    <property type="evidence" value="ECO:0007669"/>
    <property type="project" value="UniProtKB-UniPathway"/>
</dbReference>
<dbReference type="PRINTS" id="PR01099">
    <property type="entry name" value="HYETHTZKNASE"/>
</dbReference>
<dbReference type="GO" id="GO:0004417">
    <property type="term" value="F:hydroxyethylthiazole kinase activity"/>
    <property type="evidence" value="ECO:0007669"/>
    <property type="project" value="UniProtKB-EC"/>
</dbReference>
<dbReference type="Proteomes" id="UP000660262">
    <property type="component" value="Unassembled WGS sequence"/>
</dbReference>
<keyword evidence="7" id="KW-0547">Nucleotide-binding</keyword>
<sequence>MSFVCPTGRRSVLICHLGFSPPLLCCHSRRPFHSFCAAPINKVSHRFLGSRSSAFCYSCGDPASDCVCGVSVGVSVKPLVAPARHDLGDRAARVRASRKPADTSGRNMPDASSSDGYRNQNILHAIRSCRRKPLIQLYSFASPSSSLICASLNAVGASPLMSACAEEIPSALAVSSCVVFSTAQITPLTSDLILKAASLLSSSSLRGTDGSTSSERRTIPFVLDPVGAGLSALRLETCRKLVQLQPAIIKGNAAEIAALCNTRTEQQRGIDGDGSDAYTTAQRARDVGLANENCVVVVTGEVDYVVDHENISCVRGGHAMMSSVSGTGCMLAALLAAAIVASSNLPTPLSTHKTAEVLCTAVSACAQEVMNDEPTLGPEGFRAKLIDKMYHVSFI</sequence>
<evidence type="ECO:0000313" key="13">
    <source>
        <dbReference type="EMBL" id="GHP12215.1"/>
    </source>
</evidence>
<comment type="cofactor">
    <cofactor evidence="2">
        <name>Mg(2+)</name>
        <dbReference type="ChEBI" id="CHEBI:18420"/>
    </cofactor>
</comment>
<evidence type="ECO:0000256" key="5">
    <source>
        <dbReference type="ARBA" id="ARBA00022679"/>
    </source>
</evidence>
<evidence type="ECO:0000256" key="3">
    <source>
        <dbReference type="ARBA" id="ARBA00004868"/>
    </source>
</evidence>
<evidence type="ECO:0000256" key="4">
    <source>
        <dbReference type="ARBA" id="ARBA00012129"/>
    </source>
</evidence>
<keyword evidence="14" id="KW-1185">Reference proteome</keyword>
<dbReference type="SUPFAM" id="SSF53613">
    <property type="entry name" value="Ribokinase-like"/>
    <property type="match status" value="1"/>
</dbReference>
<gene>
    <name evidence="13" type="ORF">PPROV_001094300</name>
</gene>
<evidence type="ECO:0000256" key="12">
    <source>
        <dbReference type="SAM" id="MobiDB-lite"/>
    </source>
</evidence>
<protein>
    <recommendedName>
        <fullName evidence="4">hydroxyethylthiazole kinase</fullName>
        <ecNumber evidence="4">2.7.1.50</ecNumber>
    </recommendedName>
</protein>
<evidence type="ECO:0000256" key="8">
    <source>
        <dbReference type="ARBA" id="ARBA00022777"/>
    </source>
</evidence>
<dbReference type="InterPro" id="IPR029056">
    <property type="entry name" value="Ribokinase-like"/>
</dbReference>
<organism evidence="13 14">
    <name type="scientific">Pycnococcus provasolii</name>
    <dbReference type="NCBI Taxonomy" id="41880"/>
    <lineage>
        <taxon>Eukaryota</taxon>
        <taxon>Viridiplantae</taxon>
        <taxon>Chlorophyta</taxon>
        <taxon>Pseudoscourfieldiophyceae</taxon>
        <taxon>Pseudoscourfieldiales</taxon>
        <taxon>Pycnococcaceae</taxon>
        <taxon>Pycnococcus</taxon>
    </lineage>
</organism>
<evidence type="ECO:0000256" key="6">
    <source>
        <dbReference type="ARBA" id="ARBA00022723"/>
    </source>
</evidence>
<accession>A0A830I007</accession>
<keyword evidence="10" id="KW-0460">Magnesium</keyword>
<evidence type="ECO:0000313" key="14">
    <source>
        <dbReference type="Proteomes" id="UP000660262"/>
    </source>
</evidence>
<evidence type="ECO:0000256" key="11">
    <source>
        <dbReference type="ARBA" id="ARBA00022977"/>
    </source>
</evidence>
<dbReference type="EC" id="2.7.1.50" evidence="4"/>
<comment type="catalytic activity">
    <reaction evidence="1">
        <text>5-(2-hydroxyethyl)-4-methylthiazole + ATP = 4-methyl-5-(2-phosphooxyethyl)-thiazole + ADP + H(+)</text>
        <dbReference type="Rhea" id="RHEA:24212"/>
        <dbReference type="ChEBI" id="CHEBI:15378"/>
        <dbReference type="ChEBI" id="CHEBI:17957"/>
        <dbReference type="ChEBI" id="CHEBI:30616"/>
        <dbReference type="ChEBI" id="CHEBI:58296"/>
        <dbReference type="ChEBI" id="CHEBI:456216"/>
        <dbReference type="EC" id="2.7.1.50"/>
    </reaction>
</comment>
<evidence type="ECO:0000256" key="10">
    <source>
        <dbReference type="ARBA" id="ARBA00022842"/>
    </source>
</evidence>
<reference evidence="13" key="1">
    <citation type="submission" date="2020-10" db="EMBL/GenBank/DDBJ databases">
        <title>Unveiling of a novel bifunctional photoreceptor, Dualchrome1, isolated from a cosmopolitan green alga.</title>
        <authorList>
            <person name="Suzuki S."/>
            <person name="Kawachi M."/>
        </authorList>
    </citation>
    <scope>NUCLEOTIDE SEQUENCE</scope>
    <source>
        <strain evidence="13">NIES 2893</strain>
    </source>
</reference>
<keyword evidence="6" id="KW-0479">Metal-binding</keyword>
<feature type="compositionally biased region" description="Polar residues" evidence="12">
    <location>
        <begin position="104"/>
        <end position="116"/>
    </location>
</feature>
<evidence type="ECO:0000256" key="9">
    <source>
        <dbReference type="ARBA" id="ARBA00022840"/>
    </source>
</evidence>
<evidence type="ECO:0000256" key="2">
    <source>
        <dbReference type="ARBA" id="ARBA00001946"/>
    </source>
</evidence>
<dbReference type="EMBL" id="BNJQ01000039">
    <property type="protein sequence ID" value="GHP12215.1"/>
    <property type="molecule type" value="Genomic_DNA"/>
</dbReference>
<dbReference type="OrthoDB" id="4994at2759"/>
<evidence type="ECO:0000256" key="1">
    <source>
        <dbReference type="ARBA" id="ARBA00001771"/>
    </source>
</evidence>
<dbReference type="GO" id="GO:0005524">
    <property type="term" value="F:ATP binding"/>
    <property type="evidence" value="ECO:0007669"/>
    <property type="project" value="UniProtKB-KW"/>
</dbReference>
<comment type="caution">
    <text evidence="13">The sequence shown here is derived from an EMBL/GenBank/DDBJ whole genome shotgun (WGS) entry which is preliminary data.</text>
</comment>
<keyword evidence="8" id="KW-0418">Kinase</keyword>
<dbReference type="InterPro" id="IPR000417">
    <property type="entry name" value="Hyethyz_kinase"/>
</dbReference>
<evidence type="ECO:0000256" key="7">
    <source>
        <dbReference type="ARBA" id="ARBA00022741"/>
    </source>
</evidence>
<proteinExistence type="predicted"/>
<keyword evidence="9" id="KW-0067">ATP-binding</keyword>